<accession>X0YA84</accession>
<gene>
    <name evidence="1" type="ORF">S01H1_78229</name>
</gene>
<evidence type="ECO:0000313" key="1">
    <source>
        <dbReference type="EMBL" id="GAG44202.1"/>
    </source>
</evidence>
<comment type="caution">
    <text evidence="1">The sequence shown here is derived from an EMBL/GenBank/DDBJ whole genome shotgun (WGS) entry which is preliminary data.</text>
</comment>
<proteinExistence type="predicted"/>
<organism evidence="1">
    <name type="scientific">marine sediment metagenome</name>
    <dbReference type="NCBI Taxonomy" id="412755"/>
    <lineage>
        <taxon>unclassified sequences</taxon>
        <taxon>metagenomes</taxon>
        <taxon>ecological metagenomes</taxon>
    </lineage>
</organism>
<reference evidence="1" key="1">
    <citation type="journal article" date="2014" name="Front. Microbiol.">
        <title>High frequency of phylogenetically diverse reductive dehalogenase-homologous genes in deep subseafloor sedimentary metagenomes.</title>
        <authorList>
            <person name="Kawai M."/>
            <person name="Futagami T."/>
            <person name="Toyoda A."/>
            <person name="Takaki Y."/>
            <person name="Nishi S."/>
            <person name="Hori S."/>
            <person name="Arai W."/>
            <person name="Tsubouchi T."/>
            <person name="Morono Y."/>
            <person name="Uchiyama I."/>
            <person name="Ito T."/>
            <person name="Fujiyama A."/>
            <person name="Inagaki F."/>
            <person name="Takami H."/>
        </authorList>
    </citation>
    <scope>NUCLEOTIDE SEQUENCE</scope>
    <source>
        <strain evidence="1">Expedition CK06-06</strain>
    </source>
</reference>
<dbReference type="AlphaFoldDB" id="X0YA84"/>
<dbReference type="EMBL" id="BARS01052632">
    <property type="protein sequence ID" value="GAG44202.1"/>
    <property type="molecule type" value="Genomic_DNA"/>
</dbReference>
<sequence>MLSQEILRDLSSVPMIDTHEHLRFGHMIDFSTLREEVVPFEVDLRKVLIGSYMGYVLDTASQGAALEVPVDRR</sequence>
<feature type="non-terminal residue" evidence="1">
    <location>
        <position position="73"/>
    </location>
</feature>
<name>X0YA84_9ZZZZ</name>
<protein>
    <submittedName>
        <fullName evidence="1">Uncharacterized protein</fullName>
    </submittedName>
</protein>